<dbReference type="PANTHER" id="PTHR48090">
    <property type="entry name" value="UNDECAPRENYL-PHOSPHATE 4-DEOXY-4-FORMAMIDO-L-ARABINOSE TRANSFERASE-RELATED"/>
    <property type="match status" value="1"/>
</dbReference>
<name>A0ABW5QSJ4_9BACL</name>
<sequence length="261" mass="30707">MDRILLFIPMYNCENQISRVIEKIKKSEVYVFLNEIIIIDNHSKDNSIENARRAIEKNDCRKARVVKNHENVGLGGTHKSAFKYAVQNNFDYVIVLHGDDQGDISDFSKVISEREYRKWDAVLGSRFMKGSSTPGYSKFRIFGNLVFNKIVSIITRRKIYDLGSGLNMYRVNALSEPFYLRYPDNLVFNVYMLMGHTSLSHKLKFYPISWREEDQVSNVKLFSQTKYMTKSLLLYLVKRNKFLNGRDHRTKTIESYYFNEL</sequence>
<dbReference type="Proteomes" id="UP001597493">
    <property type="component" value="Unassembled WGS sequence"/>
</dbReference>
<keyword evidence="3" id="KW-1185">Reference proteome</keyword>
<dbReference type="InterPro" id="IPR001173">
    <property type="entry name" value="Glyco_trans_2-like"/>
</dbReference>
<dbReference type="Gene3D" id="3.90.550.10">
    <property type="entry name" value="Spore Coat Polysaccharide Biosynthesis Protein SpsA, Chain A"/>
    <property type="match status" value="1"/>
</dbReference>
<comment type="caution">
    <text evidence="2">The sequence shown here is derived from an EMBL/GenBank/DDBJ whole genome shotgun (WGS) entry which is preliminary data.</text>
</comment>
<dbReference type="Pfam" id="PF00535">
    <property type="entry name" value="Glycos_transf_2"/>
    <property type="match status" value="1"/>
</dbReference>
<organism evidence="2 3">
    <name type="scientific">Paenibacillus thailandensis</name>
    <dbReference type="NCBI Taxonomy" id="393250"/>
    <lineage>
        <taxon>Bacteria</taxon>
        <taxon>Bacillati</taxon>
        <taxon>Bacillota</taxon>
        <taxon>Bacilli</taxon>
        <taxon>Bacillales</taxon>
        <taxon>Paenibacillaceae</taxon>
        <taxon>Paenibacillus</taxon>
    </lineage>
</organism>
<evidence type="ECO:0000259" key="1">
    <source>
        <dbReference type="Pfam" id="PF00535"/>
    </source>
</evidence>
<gene>
    <name evidence="2" type="ORF">ACFSW5_03275</name>
</gene>
<feature type="domain" description="Glycosyltransferase 2-like" evidence="1">
    <location>
        <begin position="7"/>
        <end position="175"/>
    </location>
</feature>
<dbReference type="InterPro" id="IPR050256">
    <property type="entry name" value="Glycosyltransferase_2"/>
</dbReference>
<dbReference type="RefSeq" id="WP_379269731.1">
    <property type="nucleotide sequence ID" value="NZ_JBHUGT010000031.1"/>
</dbReference>
<dbReference type="SUPFAM" id="SSF53448">
    <property type="entry name" value="Nucleotide-diphospho-sugar transferases"/>
    <property type="match status" value="1"/>
</dbReference>
<evidence type="ECO:0000313" key="2">
    <source>
        <dbReference type="EMBL" id="MFD2659282.1"/>
    </source>
</evidence>
<protein>
    <submittedName>
        <fullName evidence="2">Glycosyltransferase family 2 protein</fullName>
    </submittedName>
</protein>
<dbReference type="InterPro" id="IPR029044">
    <property type="entry name" value="Nucleotide-diphossugar_trans"/>
</dbReference>
<dbReference type="CDD" id="cd04179">
    <property type="entry name" value="DPM_DPG-synthase_like"/>
    <property type="match status" value="1"/>
</dbReference>
<accession>A0ABW5QSJ4</accession>
<reference evidence="3" key="1">
    <citation type="journal article" date="2019" name="Int. J. Syst. Evol. Microbiol.">
        <title>The Global Catalogue of Microorganisms (GCM) 10K type strain sequencing project: providing services to taxonomists for standard genome sequencing and annotation.</title>
        <authorList>
            <consortium name="The Broad Institute Genomics Platform"/>
            <consortium name="The Broad Institute Genome Sequencing Center for Infectious Disease"/>
            <person name="Wu L."/>
            <person name="Ma J."/>
        </authorList>
    </citation>
    <scope>NUCLEOTIDE SEQUENCE [LARGE SCALE GENOMIC DNA]</scope>
    <source>
        <strain evidence="3">TISTR 1827</strain>
    </source>
</reference>
<dbReference type="EMBL" id="JBHUMY010000001">
    <property type="protein sequence ID" value="MFD2659282.1"/>
    <property type="molecule type" value="Genomic_DNA"/>
</dbReference>
<evidence type="ECO:0000313" key="3">
    <source>
        <dbReference type="Proteomes" id="UP001597493"/>
    </source>
</evidence>
<proteinExistence type="predicted"/>